<evidence type="ECO:0000256" key="8">
    <source>
        <dbReference type="SAM" id="SignalP"/>
    </source>
</evidence>
<dbReference type="SUPFAM" id="SSF56935">
    <property type="entry name" value="Porins"/>
    <property type="match status" value="1"/>
</dbReference>
<dbReference type="InterPro" id="IPR039426">
    <property type="entry name" value="TonB-dep_rcpt-like"/>
</dbReference>
<proteinExistence type="inferred from homology"/>
<evidence type="ECO:0000313" key="10">
    <source>
        <dbReference type="EMBL" id="KAA9354808.1"/>
    </source>
</evidence>
<accession>A0A5N1JH93</accession>
<reference evidence="10 11" key="1">
    <citation type="submission" date="2019-09" db="EMBL/GenBank/DDBJ databases">
        <title>Genome Sequence of Larkinella sp MA1.</title>
        <authorList>
            <person name="Srinivasan S."/>
        </authorList>
    </citation>
    <scope>NUCLEOTIDE SEQUENCE [LARGE SCALE GENOMIC DNA]</scope>
    <source>
        <strain evidence="10 11">MA1</strain>
    </source>
</reference>
<dbReference type="InterPro" id="IPR036942">
    <property type="entry name" value="Beta-barrel_TonB_sf"/>
</dbReference>
<keyword evidence="8" id="KW-0732">Signal</keyword>
<dbReference type="InterPro" id="IPR023997">
    <property type="entry name" value="TonB-dep_OMP_SusC/RagA_CS"/>
</dbReference>
<evidence type="ECO:0000256" key="1">
    <source>
        <dbReference type="ARBA" id="ARBA00004571"/>
    </source>
</evidence>
<keyword evidence="11" id="KW-1185">Reference proteome</keyword>
<dbReference type="NCBIfam" id="TIGR04056">
    <property type="entry name" value="OMP_RagA_SusC"/>
    <property type="match status" value="1"/>
</dbReference>
<comment type="similarity">
    <text evidence="7">Belongs to the TonB-dependent receptor family.</text>
</comment>
<gene>
    <name evidence="10" type="ORF">F0P93_09405</name>
</gene>
<dbReference type="PROSITE" id="PS52016">
    <property type="entry name" value="TONB_DEPENDENT_REC_3"/>
    <property type="match status" value="1"/>
</dbReference>
<dbReference type="InterPro" id="IPR037066">
    <property type="entry name" value="Plug_dom_sf"/>
</dbReference>
<feature type="chain" id="PRO_5024901581" evidence="8">
    <location>
        <begin position="25"/>
        <end position="1087"/>
    </location>
</feature>
<sequence>MRKNLCHCLLTLFGIAMWAQHVQAQSRQVTGKVIDETSAAVPAANVVVKGTTTGTTTAGDGTFTVSMPSGNQTLTISSIGFRTEEVQVTPAMSKVTVKLIPDVKSLSEVVVTALGVQRNTRNVGYAVQQIDGSGIQEAREVNFINSLQGKLAGVQIGGNSGSMGGSSRVTIRGLKSISGNNNALFIVDGVPMANMNLNSYGVTGGQGTGGGGYDYGNPAQLINPNDVENISVLKGAAATALYGSRGQNGVIYITTKTGKGSGSLSVNYDLNMQIDQVSLLPNFQNSYGGGGSSAFTKLYVNQNPTGFLPGGGTYDDNDGKGKYDLIPDYGTDESWGPKLDGTLVRHYWSWDQDRNNPNFGKTAPWSAHPNNAKDFFKTGFTFSNNLSVASSTDKGSIRFSLGQTKQNFIYPGSHLNRFFISLNTTYKFTDKFTFSGGINYVHDDSKGRPGTGFFGNNPMLFYVMFGQRQIDDAYLKDYKYADGTEQSWNRTAWNIQKPAFTQNPYWNQYESYNTDQNNRYFGNAGLTYKITDWLSADVRVFSDYLNHLDEVRSAKGFFVGSYAKRVAINNETNYQGTLNLNKTFMDSKLSLEAVAGGNILSIKSSVDAGSTSGGLQNPLVYVLQNSVLPATVSNAFGNRQTNSLFASATLGYKKVLYLTATGRNDWASTLRQTGNFSYFYPSIAGSFIFSDVLAKTNWLTLGKARLSYARVGNDADPYNVSRYYDYVAPFNTFPLQSTSDKLFNSKLKPELSSEVEGGFDFKFFGELLGASVTYYDRRTKNQIWNVQIPAESGFSTKIVNGGTVQNRGVELTLSAAPVTTRSFSWRMALNFSKNKNTVLDLNSTGDNIQGIERFIIGTERRTNKVSMVAQKGMSLGTMLGTDFVYDANGNKTVGANGTYNVTPTPVIIGDANPDFIGGFSNTFSFKSLYLSALIDFQKGGDFFSYTNLYGYKSGMLKETAENGIRENGVINPGVKADGTPNDVVITARTHFNADGGNRISSANLYDGSFIYLREVRLGWNFPDAVAKKIRMQALRLTLTGRNLWLIKSSAPNVDPANITNSISNQIGFEGGALPPVRSYGVNINMTF</sequence>
<keyword evidence="4 7" id="KW-0812">Transmembrane</keyword>
<evidence type="ECO:0000256" key="3">
    <source>
        <dbReference type="ARBA" id="ARBA00022452"/>
    </source>
</evidence>
<keyword evidence="6 7" id="KW-0998">Cell outer membrane</keyword>
<dbReference type="GO" id="GO:0009279">
    <property type="term" value="C:cell outer membrane"/>
    <property type="evidence" value="ECO:0007669"/>
    <property type="project" value="UniProtKB-SubCell"/>
</dbReference>
<dbReference type="InterPro" id="IPR023996">
    <property type="entry name" value="TonB-dep_OMP_SusC/RagA"/>
</dbReference>
<dbReference type="NCBIfam" id="TIGR04057">
    <property type="entry name" value="SusC_RagA_signa"/>
    <property type="match status" value="1"/>
</dbReference>
<evidence type="ECO:0000256" key="2">
    <source>
        <dbReference type="ARBA" id="ARBA00022448"/>
    </source>
</evidence>
<evidence type="ECO:0000256" key="6">
    <source>
        <dbReference type="ARBA" id="ARBA00023237"/>
    </source>
</evidence>
<dbReference type="Gene3D" id="2.170.130.10">
    <property type="entry name" value="TonB-dependent receptor, plug domain"/>
    <property type="match status" value="1"/>
</dbReference>
<dbReference type="InterPro" id="IPR008969">
    <property type="entry name" value="CarboxyPept-like_regulatory"/>
</dbReference>
<dbReference type="SUPFAM" id="SSF49464">
    <property type="entry name" value="Carboxypeptidase regulatory domain-like"/>
    <property type="match status" value="1"/>
</dbReference>
<feature type="domain" description="TonB-dependent receptor plug" evidence="9">
    <location>
        <begin position="121"/>
        <end position="250"/>
    </location>
</feature>
<dbReference type="Gene3D" id="2.60.40.1120">
    <property type="entry name" value="Carboxypeptidase-like, regulatory domain"/>
    <property type="match status" value="1"/>
</dbReference>
<evidence type="ECO:0000256" key="7">
    <source>
        <dbReference type="PROSITE-ProRule" id="PRU01360"/>
    </source>
</evidence>
<comment type="subcellular location">
    <subcellularLocation>
        <location evidence="1 7">Cell outer membrane</location>
        <topology evidence="1 7">Multi-pass membrane protein</topology>
    </subcellularLocation>
</comment>
<dbReference type="EMBL" id="VTWS01000002">
    <property type="protein sequence ID" value="KAA9354808.1"/>
    <property type="molecule type" value="Genomic_DNA"/>
</dbReference>
<dbReference type="Proteomes" id="UP000326344">
    <property type="component" value="Unassembled WGS sequence"/>
</dbReference>
<name>A0A5N1JH93_9BACT</name>
<evidence type="ECO:0000256" key="5">
    <source>
        <dbReference type="ARBA" id="ARBA00023136"/>
    </source>
</evidence>
<evidence type="ECO:0000256" key="4">
    <source>
        <dbReference type="ARBA" id="ARBA00022692"/>
    </source>
</evidence>
<protein>
    <submittedName>
        <fullName evidence="10">SusC/RagA family TonB-linked outer membrane protein</fullName>
    </submittedName>
</protein>
<evidence type="ECO:0000313" key="11">
    <source>
        <dbReference type="Proteomes" id="UP000326344"/>
    </source>
</evidence>
<dbReference type="Pfam" id="PF07715">
    <property type="entry name" value="Plug"/>
    <property type="match status" value="1"/>
</dbReference>
<keyword evidence="5 7" id="KW-0472">Membrane</keyword>
<dbReference type="InterPro" id="IPR012910">
    <property type="entry name" value="Plug_dom"/>
</dbReference>
<keyword evidence="3 7" id="KW-1134">Transmembrane beta strand</keyword>
<dbReference type="Pfam" id="PF13715">
    <property type="entry name" value="CarbopepD_reg_2"/>
    <property type="match status" value="1"/>
</dbReference>
<evidence type="ECO:0000259" key="9">
    <source>
        <dbReference type="Pfam" id="PF07715"/>
    </source>
</evidence>
<keyword evidence="2 7" id="KW-0813">Transport</keyword>
<organism evidence="10 11">
    <name type="scientific">Larkinella humicola</name>
    <dbReference type="NCBI Taxonomy" id="2607654"/>
    <lineage>
        <taxon>Bacteria</taxon>
        <taxon>Pseudomonadati</taxon>
        <taxon>Bacteroidota</taxon>
        <taxon>Cytophagia</taxon>
        <taxon>Cytophagales</taxon>
        <taxon>Spirosomataceae</taxon>
        <taxon>Larkinella</taxon>
    </lineage>
</organism>
<feature type="signal peptide" evidence="8">
    <location>
        <begin position="1"/>
        <end position="24"/>
    </location>
</feature>
<dbReference type="AlphaFoldDB" id="A0A5N1JH93"/>
<comment type="caution">
    <text evidence="10">The sequence shown here is derived from an EMBL/GenBank/DDBJ whole genome shotgun (WGS) entry which is preliminary data.</text>
</comment>
<dbReference type="Gene3D" id="2.40.170.20">
    <property type="entry name" value="TonB-dependent receptor, beta-barrel domain"/>
    <property type="match status" value="1"/>
</dbReference>
<dbReference type="RefSeq" id="WP_150876121.1">
    <property type="nucleotide sequence ID" value="NZ_VTWS01000002.1"/>
</dbReference>